<evidence type="ECO:0000256" key="2">
    <source>
        <dbReference type="SAM" id="Phobius"/>
    </source>
</evidence>
<comment type="caution">
    <text evidence="3">The sequence shown here is derived from an EMBL/GenBank/DDBJ whole genome shotgun (WGS) entry which is preliminary data.</text>
</comment>
<evidence type="ECO:0000313" key="4">
    <source>
        <dbReference type="Proteomes" id="UP001358586"/>
    </source>
</evidence>
<feature type="compositionally biased region" description="Low complexity" evidence="1">
    <location>
        <begin position="48"/>
        <end position="65"/>
    </location>
</feature>
<feature type="compositionally biased region" description="Low complexity" evidence="1">
    <location>
        <begin position="95"/>
        <end position="106"/>
    </location>
</feature>
<proteinExistence type="predicted"/>
<evidence type="ECO:0000256" key="1">
    <source>
        <dbReference type="SAM" id="MobiDB-lite"/>
    </source>
</evidence>
<keyword evidence="2" id="KW-0812">Transmembrane</keyword>
<keyword evidence="2" id="KW-0472">Membrane</keyword>
<organism evidence="3 4">
    <name type="scientific">Gossypium arboreum</name>
    <name type="common">Tree cotton</name>
    <name type="synonym">Gossypium nanking</name>
    <dbReference type="NCBI Taxonomy" id="29729"/>
    <lineage>
        <taxon>Eukaryota</taxon>
        <taxon>Viridiplantae</taxon>
        <taxon>Streptophyta</taxon>
        <taxon>Embryophyta</taxon>
        <taxon>Tracheophyta</taxon>
        <taxon>Spermatophyta</taxon>
        <taxon>Magnoliopsida</taxon>
        <taxon>eudicotyledons</taxon>
        <taxon>Gunneridae</taxon>
        <taxon>Pentapetalae</taxon>
        <taxon>rosids</taxon>
        <taxon>malvids</taxon>
        <taxon>Malvales</taxon>
        <taxon>Malvaceae</taxon>
        <taxon>Malvoideae</taxon>
        <taxon>Gossypium</taxon>
    </lineage>
</organism>
<reference evidence="3 4" key="1">
    <citation type="submission" date="2023-03" db="EMBL/GenBank/DDBJ databases">
        <title>WGS of Gossypium arboreum.</title>
        <authorList>
            <person name="Yu D."/>
        </authorList>
    </citation>
    <scope>NUCLEOTIDE SEQUENCE [LARGE SCALE GENOMIC DNA]</scope>
    <source>
        <tissue evidence="3">Leaf</tissue>
    </source>
</reference>
<dbReference type="EMBL" id="JARKNE010000010">
    <property type="protein sequence ID" value="KAK5795214.1"/>
    <property type="molecule type" value="Genomic_DNA"/>
</dbReference>
<feature type="region of interest" description="Disordered" evidence="1">
    <location>
        <begin position="38"/>
        <end position="70"/>
    </location>
</feature>
<dbReference type="SUPFAM" id="SSF103511">
    <property type="entry name" value="Chlorophyll a-b binding protein"/>
    <property type="match status" value="1"/>
</dbReference>
<name>A0ABR0NLV4_GOSAR</name>
<gene>
    <name evidence="3" type="ORF">PVK06_036472</name>
</gene>
<evidence type="ECO:0000313" key="3">
    <source>
        <dbReference type="EMBL" id="KAK5795214.1"/>
    </source>
</evidence>
<protein>
    <submittedName>
        <fullName evidence="3">Uncharacterized protein</fullName>
    </submittedName>
</protein>
<keyword evidence="4" id="KW-1185">Reference proteome</keyword>
<feature type="region of interest" description="Disordered" evidence="1">
    <location>
        <begin position="83"/>
        <end position="106"/>
    </location>
</feature>
<accession>A0ABR0NLV4</accession>
<feature type="transmembrane region" description="Helical" evidence="2">
    <location>
        <begin position="200"/>
        <end position="217"/>
    </location>
</feature>
<keyword evidence="2" id="KW-1133">Transmembrane helix</keyword>
<dbReference type="Proteomes" id="UP001358586">
    <property type="component" value="Chromosome 10"/>
</dbReference>
<sequence>MSAALPPPASSLKLTATTSFPTSRALFLALRKPQISIIPRATPDSDADSSTEPNSSPSSETSADSDPFESRLSQVRLRYRIGAGKKAERRKSKKSGSVSTSSSSSSIYLPPVPLKEAISNGLKVDFGFSPYSERINGRIAILGLTALVLVELATASGLRLAALTTPGLRCLGSGRQLFREMKQQGSGGGCLAGGTMLNDVLVFAFVVGLYVCIISAKRNLYKAVSGRGFTAIHTISYRLIPSMASTTTTVSLKLICRSNLMTVCYKVACKRGHGRMSCKPLRER</sequence>